<dbReference type="SMR" id="G5AG09"/>
<evidence type="ECO:0000313" key="1">
    <source>
        <dbReference type="EMBL" id="EGZ05521.1"/>
    </source>
</evidence>
<dbReference type="SUPFAM" id="SSF48403">
    <property type="entry name" value="Ankyrin repeat"/>
    <property type="match status" value="1"/>
</dbReference>
<proteinExistence type="predicted"/>
<dbReference type="AlphaFoldDB" id="G5AG09"/>
<dbReference type="Pfam" id="PF12796">
    <property type="entry name" value="Ank_2"/>
    <property type="match status" value="1"/>
</dbReference>
<reference evidence="1 2" key="1">
    <citation type="journal article" date="2006" name="Science">
        <title>Phytophthora genome sequences uncover evolutionary origins and mechanisms of pathogenesis.</title>
        <authorList>
            <person name="Tyler B.M."/>
            <person name="Tripathy S."/>
            <person name="Zhang X."/>
            <person name="Dehal P."/>
            <person name="Jiang R.H."/>
            <person name="Aerts A."/>
            <person name="Arredondo F.D."/>
            <person name="Baxter L."/>
            <person name="Bensasson D."/>
            <person name="Beynon J.L."/>
            <person name="Chapman J."/>
            <person name="Damasceno C.M."/>
            <person name="Dorrance A.E."/>
            <person name="Dou D."/>
            <person name="Dickerman A.W."/>
            <person name="Dubchak I.L."/>
            <person name="Garbelotto M."/>
            <person name="Gijzen M."/>
            <person name="Gordon S.G."/>
            <person name="Govers F."/>
            <person name="Grunwald N.J."/>
            <person name="Huang W."/>
            <person name="Ivors K.L."/>
            <person name="Jones R.W."/>
            <person name="Kamoun S."/>
            <person name="Krampis K."/>
            <person name="Lamour K.H."/>
            <person name="Lee M.K."/>
            <person name="McDonald W.H."/>
            <person name="Medina M."/>
            <person name="Meijer H.J."/>
            <person name="Nordberg E.K."/>
            <person name="Maclean D.J."/>
            <person name="Ospina-Giraldo M.D."/>
            <person name="Morris P.F."/>
            <person name="Phuntumart V."/>
            <person name="Putnam N.H."/>
            <person name="Rash S."/>
            <person name="Rose J.K."/>
            <person name="Sakihama Y."/>
            <person name="Salamov A.A."/>
            <person name="Savidor A."/>
            <person name="Scheuring C.F."/>
            <person name="Smith B.M."/>
            <person name="Sobral B.W."/>
            <person name="Terry A."/>
            <person name="Torto-Alalibo T.A."/>
            <person name="Win J."/>
            <person name="Xu Z."/>
            <person name="Zhang H."/>
            <person name="Grigoriev I.V."/>
            <person name="Rokhsar D.S."/>
            <person name="Boore J.L."/>
        </authorList>
    </citation>
    <scope>NUCLEOTIDE SEQUENCE [LARGE SCALE GENOMIC DNA]</scope>
    <source>
        <strain evidence="1 2">P6497</strain>
    </source>
</reference>
<dbReference type="InterPro" id="IPR002110">
    <property type="entry name" value="Ankyrin_rpt"/>
</dbReference>
<dbReference type="Gene3D" id="1.25.40.20">
    <property type="entry name" value="Ankyrin repeat-containing domain"/>
    <property type="match status" value="1"/>
</dbReference>
<dbReference type="PANTHER" id="PTHR46586">
    <property type="entry name" value="ANKYRIN REPEAT-CONTAINING PROTEIN"/>
    <property type="match status" value="1"/>
</dbReference>
<dbReference type="EMBL" id="JH159166">
    <property type="protein sequence ID" value="EGZ05521.1"/>
    <property type="molecule type" value="Genomic_DNA"/>
</dbReference>
<dbReference type="InterPro" id="IPR036770">
    <property type="entry name" value="Ankyrin_rpt-contain_sf"/>
</dbReference>
<dbReference type="InterPro" id="IPR052050">
    <property type="entry name" value="SecEffector_AnkRepeat"/>
</dbReference>
<evidence type="ECO:0000313" key="2">
    <source>
        <dbReference type="Proteomes" id="UP000002640"/>
    </source>
</evidence>
<dbReference type="Proteomes" id="UP000002640">
    <property type="component" value="Unassembled WGS sequence"/>
</dbReference>
<name>G5AG09_PHYSP</name>
<accession>G5AG09</accession>
<protein>
    <submittedName>
        <fullName evidence="1">Uncharacterized protein</fullName>
    </submittedName>
</protein>
<gene>
    <name evidence="1" type="ORF">PHYSODRAFT_307778</name>
</gene>
<organism evidence="1 2">
    <name type="scientific">Phytophthora sojae (strain P6497)</name>
    <name type="common">Soybean stem and root rot agent</name>
    <name type="synonym">Phytophthora megasperma f. sp. glycines</name>
    <dbReference type="NCBI Taxonomy" id="1094619"/>
    <lineage>
        <taxon>Eukaryota</taxon>
        <taxon>Sar</taxon>
        <taxon>Stramenopiles</taxon>
        <taxon>Oomycota</taxon>
        <taxon>Peronosporomycetes</taxon>
        <taxon>Peronosporales</taxon>
        <taxon>Peronosporaceae</taxon>
        <taxon>Phytophthora</taxon>
    </lineage>
</organism>
<sequence>MRRRCVAADLGETAFNALRKAAKKRHLHIVKWIFEQNVIKRWHSWRLEKVIRRLLEGGELELAEKMLPPDDSLVNYVEYLSGPQVIETLIESGDYPRDKYFPFSALFSLASTGRLELIQQISEHITPGAVSSDHFLWRDALQEACKSGNVPVLRWFLEHEMAGVIHPSNLLDLAAGEGHLNVMQYVCELPDATNYYYENALESAIREDQLEAVKFLLRQLLLSGKTPAWPVVRRAAHHGRLEMIKFFYSLETPSGLGIDPNEVEVKDTWWRDLDGAAEAAASDGHLAVVQCEFPEIFQKICPELPKNVQAWLDARTEEAGLIKSTSERC</sequence>
<keyword evidence="2" id="KW-1185">Reference proteome</keyword>
<dbReference type="GeneID" id="20642941"/>
<dbReference type="PANTHER" id="PTHR46586:SF3">
    <property type="entry name" value="ANKYRIN REPEAT-CONTAINING PROTEIN"/>
    <property type="match status" value="1"/>
</dbReference>
<dbReference type="RefSeq" id="XP_009539052.1">
    <property type="nucleotide sequence ID" value="XM_009540757.1"/>
</dbReference>
<dbReference type="KEGG" id="psoj:PHYSODRAFT_307778"/>
<dbReference type="InParanoid" id="G5AG09"/>